<keyword evidence="2" id="KW-1185">Reference proteome</keyword>
<proteinExistence type="predicted"/>
<protein>
    <submittedName>
        <fullName evidence="1">Uncharacterized protein</fullName>
    </submittedName>
</protein>
<organism evidence="1 2">
    <name type="scientific">Diphasiastrum complanatum</name>
    <name type="common">Issler's clubmoss</name>
    <name type="synonym">Lycopodium complanatum</name>
    <dbReference type="NCBI Taxonomy" id="34168"/>
    <lineage>
        <taxon>Eukaryota</taxon>
        <taxon>Viridiplantae</taxon>
        <taxon>Streptophyta</taxon>
        <taxon>Embryophyta</taxon>
        <taxon>Tracheophyta</taxon>
        <taxon>Lycopodiopsida</taxon>
        <taxon>Lycopodiales</taxon>
        <taxon>Lycopodiaceae</taxon>
        <taxon>Lycopodioideae</taxon>
        <taxon>Diphasiastrum</taxon>
    </lineage>
</organism>
<evidence type="ECO:0000313" key="1">
    <source>
        <dbReference type="EMBL" id="KAJ7556273.1"/>
    </source>
</evidence>
<comment type="caution">
    <text evidence="1">The sequence shown here is derived from an EMBL/GenBank/DDBJ whole genome shotgun (WGS) entry which is preliminary data.</text>
</comment>
<dbReference type="EMBL" id="CM055096">
    <property type="protein sequence ID" value="KAJ7556273.1"/>
    <property type="molecule type" value="Genomic_DNA"/>
</dbReference>
<evidence type="ECO:0000313" key="2">
    <source>
        <dbReference type="Proteomes" id="UP001162992"/>
    </source>
</evidence>
<name>A0ACC2DPN0_DIPCM</name>
<reference evidence="2" key="1">
    <citation type="journal article" date="2024" name="Proc. Natl. Acad. Sci. U.S.A.">
        <title>Extraordinary preservation of gene collinearity over three hundred million years revealed in homosporous lycophytes.</title>
        <authorList>
            <person name="Li C."/>
            <person name="Wickell D."/>
            <person name="Kuo L.Y."/>
            <person name="Chen X."/>
            <person name="Nie B."/>
            <person name="Liao X."/>
            <person name="Peng D."/>
            <person name="Ji J."/>
            <person name="Jenkins J."/>
            <person name="Williams M."/>
            <person name="Shu S."/>
            <person name="Plott C."/>
            <person name="Barry K."/>
            <person name="Rajasekar S."/>
            <person name="Grimwood J."/>
            <person name="Han X."/>
            <person name="Sun S."/>
            <person name="Hou Z."/>
            <person name="He W."/>
            <person name="Dai G."/>
            <person name="Sun C."/>
            <person name="Schmutz J."/>
            <person name="Leebens-Mack J.H."/>
            <person name="Li F.W."/>
            <person name="Wang L."/>
        </authorList>
    </citation>
    <scope>NUCLEOTIDE SEQUENCE [LARGE SCALE GENOMIC DNA]</scope>
    <source>
        <strain evidence="2">cv. PW_Plant_1</strain>
    </source>
</reference>
<dbReference type="Proteomes" id="UP001162992">
    <property type="component" value="Chromosome 5"/>
</dbReference>
<accession>A0ACC2DPN0</accession>
<sequence>MIRSEEDEMGLELIEPSRRSSSLFAYEKVVVPDRHEKWPLISEAGWVKAPKPPRVPFQQRRNVKLLGTIQLVGITFFAVTGGPFGFEETVRAGGPVLMLVGLLLYPILWSIPLAMMTAELSCMIPESGGHVLWVYRAFGPFWSFLTGFFAFASSVLDNALYPALFVDYLSAIFYEGNHSISYGWSVVIKISLVVLVTIINILGIDIVGTAAIILGVAVLSPFFAMIVLGLPHLDFGWTEQPAPSAINWGKFITLLLWNTSGFDVAGTCAAEVRNPGRSYPRALAASVILILAAYGLPTIIGVSVIPNYKLWQDGTYMIAAKLIGGHSLKVWMGISEVISALGLLLTRLCTNSRILYGMALVEQVPSVFSWLHPRFATPWTSVLLTSLCTLLLLGFSSYSLAEADMLFYALSTVLKFSALVQLRFTEPDAFRPFRIPVDPRVLAALTVIPIGLCISMIYFASDHSQAIGLIGAVVAIFTYMLKELVSQFGTQAEEVVQYRMMRVQKNIDKMQQRIDSVIEKEFKAPLEHFGQAFQKASSEHPVLHIDEHDEEVTESQEENKLLDHPPRYGIVIQDGFEDSSQASQKAKLHPLATMTKSSA</sequence>
<gene>
    <name evidence="1" type="ORF">O6H91_05G077000</name>
</gene>